<gene>
    <name evidence="2" type="ORF">K466DRAFT_600366</name>
</gene>
<keyword evidence="3" id="KW-1185">Reference proteome</keyword>
<accession>A0A5C3PAY1</accession>
<reference evidence="2 3" key="1">
    <citation type="journal article" date="2019" name="Nat. Ecol. Evol.">
        <title>Megaphylogeny resolves global patterns of mushroom evolution.</title>
        <authorList>
            <person name="Varga T."/>
            <person name="Krizsan K."/>
            <person name="Foldi C."/>
            <person name="Dima B."/>
            <person name="Sanchez-Garcia M."/>
            <person name="Sanchez-Ramirez S."/>
            <person name="Szollosi G.J."/>
            <person name="Szarkandi J.G."/>
            <person name="Papp V."/>
            <person name="Albert L."/>
            <person name="Andreopoulos W."/>
            <person name="Angelini C."/>
            <person name="Antonin V."/>
            <person name="Barry K.W."/>
            <person name="Bougher N.L."/>
            <person name="Buchanan P."/>
            <person name="Buyck B."/>
            <person name="Bense V."/>
            <person name="Catcheside P."/>
            <person name="Chovatia M."/>
            <person name="Cooper J."/>
            <person name="Damon W."/>
            <person name="Desjardin D."/>
            <person name="Finy P."/>
            <person name="Geml J."/>
            <person name="Haridas S."/>
            <person name="Hughes K."/>
            <person name="Justo A."/>
            <person name="Karasinski D."/>
            <person name="Kautmanova I."/>
            <person name="Kiss B."/>
            <person name="Kocsube S."/>
            <person name="Kotiranta H."/>
            <person name="LaButti K.M."/>
            <person name="Lechner B.E."/>
            <person name="Liimatainen K."/>
            <person name="Lipzen A."/>
            <person name="Lukacs Z."/>
            <person name="Mihaltcheva S."/>
            <person name="Morgado L.N."/>
            <person name="Niskanen T."/>
            <person name="Noordeloos M.E."/>
            <person name="Ohm R.A."/>
            <person name="Ortiz-Santana B."/>
            <person name="Ovrebo C."/>
            <person name="Racz N."/>
            <person name="Riley R."/>
            <person name="Savchenko A."/>
            <person name="Shiryaev A."/>
            <person name="Soop K."/>
            <person name="Spirin V."/>
            <person name="Szebenyi C."/>
            <person name="Tomsovsky M."/>
            <person name="Tulloss R.E."/>
            <person name="Uehling J."/>
            <person name="Grigoriev I.V."/>
            <person name="Vagvolgyi C."/>
            <person name="Papp T."/>
            <person name="Martin F.M."/>
            <person name="Miettinen O."/>
            <person name="Hibbett D.S."/>
            <person name="Nagy L.G."/>
        </authorList>
    </citation>
    <scope>NUCLEOTIDE SEQUENCE [LARGE SCALE GENOMIC DNA]</scope>
    <source>
        <strain evidence="2 3">HHB13444</strain>
    </source>
</reference>
<protein>
    <recommendedName>
        <fullName evidence="1">F-box domain-containing protein</fullName>
    </recommendedName>
</protein>
<feature type="domain" description="F-box" evidence="1">
    <location>
        <begin position="1"/>
        <end position="52"/>
    </location>
</feature>
<dbReference type="InterPro" id="IPR001810">
    <property type="entry name" value="F-box_dom"/>
</dbReference>
<name>A0A5C3PAY1_9APHY</name>
<evidence type="ECO:0000313" key="3">
    <source>
        <dbReference type="Proteomes" id="UP000308197"/>
    </source>
</evidence>
<dbReference type="InParanoid" id="A0A5C3PAY1"/>
<proteinExistence type="predicted"/>
<dbReference type="SUPFAM" id="SSF81383">
    <property type="entry name" value="F-box domain"/>
    <property type="match status" value="1"/>
</dbReference>
<dbReference type="PROSITE" id="PS50181">
    <property type="entry name" value="FBOX"/>
    <property type="match status" value="1"/>
</dbReference>
<dbReference type="AlphaFoldDB" id="A0A5C3PAY1"/>
<dbReference type="EMBL" id="ML211201">
    <property type="protein sequence ID" value="TFK86411.1"/>
    <property type="molecule type" value="Genomic_DNA"/>
</dbReference>
<organism evidence="2 3">
    <name type="scientific">Polyporus arcularius HHB13444</name>
    <dbReference type="NCBI Taxonomy" id="1314778"/>
    <lineage>
        <taxon>Eukaryota</taxon>
        <taxon>Fungi</taxon>
        <taxon>Dikarya</taxon>
        <taxon>Basidiomycota</taxon>
        <taxon>Agaricomycotina</taxon>
        <taxon>Agaricomycetes</taxon>
        <taxon>Polyporales</taxon>
        <taxon>Polyporaceae</taxon>
        <taxon>Polyporus</taxon>
    </lineage>
</organism>
<evidence type="ECO:0000313" key="2">
    <source>
        <dbReference type="EMBL" id="TFK86411.1"/>
    </source>
</evidence>
<dbReference type="Proteomes" id="UP000308197">
    <property type="component" value="Unassembled WGS sequence"/>
</dbReference>
<dbReference type="InterPro" id="IPR036047">
    <property type="entry name" value="F-box-like_dom_sf"/>
</dbReference>
<sequence length="481" mass="54775">MDLLQLPQDIWVLILDLLTQADALQLARVSRAAHWVAMPRVLYQVELRWERAATWEHPQPQISGAQVLSFASLILGNPDTYAHHVKSLTIHWSPNFHLGENYLAHKELVRALRHVSSVRQLTLTEAKSDCGFNSEVVDVMASQDRLQCIRLDRFDMNAMSLLERTVSRLREIILVADLGRGYGLFDFDYLRPHAETLEVFRAFASTVSSKLPPTDGDIWTRLHTLEIQDADLYFQPLVIPFVRAFPHVRCLSLKTNGFHLMEPLAWPSLDVVNLSRVCLNLVTPVRVVYLDSFTHHDFPPRFLEHTQPAVLSLHLDYVTLHSGKMRFLDLLTTSKGLRSLRYLQLRLDTIRGNTQPTDSKSMDALKQLAELGWLLHAISLCYRPHPFGSDWEDDCSETPASRENMAKSIAALFPTVELVGLGFHQHALFSASTPLVITPTIWYRVRRVRDNTGDEVIVEAAHPEETAEINRYVENLGRSAT</sequence>
<evidence type="ECO:0000259" key="1">
    <source>
        <dbReference type="PROSITE" id="PS50181"/>
    </source>
</evidence>